<comment type="caution">
    <text evidence="1">The sequence shown here is derived from an EMBL/GenBank/DDBJ whole genome shotgun (WGS) entry which is preliminary data.</text>
</comment>
<keyword evidence="2" id="KW-1185">Reference proteome</keyword>
<proteinExistence type="predicted"/>
<sequence>MTTLDPPQDRSFRGSGAHVKNHIPDQGRARRASSSSRQRAEHTDELIFLKRKENELNALFISATAISASILFCIVHNIRNLQAMQQPGCSQALYAAVRLYKSQIKSSSPTLAAQTPTPSILSSACSTLNSPLSHVIRMNMYWATGLVFSVSAVFLAMFAKQRVRDHRRALVLQRDAHPPESTPTRNSSVDPVQAWSISVAMDSMYRLFQVALIVFLLGHFDAIVVPIGVTVFAPIVVCGMFYVFGVIGPGVDP</sequence>
<dbReference type="EMBL" id="JAGFNK010000106">
    <property type="protein sequence ID" value="KAI9507938.1"/>
    <property type="molecule type" value="Genomic_DNA"/>
</dbReference>
<dbReference type="Proteomes" id="UP001207468">
    <property type="component" value="Unassembled WGS sequence"/>
</dbReference>
<accession>A0ACC0U8I9</accession>
<evidence type="ECO:0000313" key="1">
    <source>
        <dbReference type="EMBL" id="KAI9507938.1"/>
    </source>
</evidence>
<organism evidence="1 2">
    <name type="scientific">Russula earlei</name>
    <dbReference type="NCBI Taxonomy" id="71964"/>
    <lineage>
        <taxon>Eukaryota</taxon>
        <taxon>Fungi</taxon>
        <taxon>Dikarya</taxon>
        <taxon>Basidiomycota</taxon>
        <taxon>Agaricomycotina</taxon>
        <taxon>Agaricomycetes</taxon>
        <taxon>Russulales</taxon>
        <taxon>Russulaceae</taxon>
        <taxon>Russula</taxon>
    </lineage>
</organism>
<gene>
    <name evidence="1" type="ORF">F5148DRAFT_1149384</name>
</gene>
<protein>
    <submittedName>
        <fullName evidence="1">Uncharacterized protein</fullName>
    </submittedName>
</protein>
<evidence type="ECO:0000313" key="2">
    <source>
        <dbReference type="Proteomes" id="UP001207468"/>
    </source>
</evidence>
<name>A0ACC0U8I9_9AGAM</name>
<reference evidence="1" key="1">
    <citation type="submission" date="2021-03" db="EMBL/GenBank/DDBJ databases">
        <title>Evolutionary priming and transition to the ectomycorrhizal habit in an iconic lineage of mushroom-forming fungi: is preadaptation a requirement?</title>
        <authorList>
            <consortium name="DOE Joint Genome Institute"/>
            <person name="Looney B.P."/>
            <person name="Miyauchi S."/>
            <person name="Morin E."/>
            <person name="Drula E."/>
            <person name="Courty P.E."/>
            <person name="Chicoki N."/>
            <person name="Fauchery L."/>
            <person name="Kohler A."/>
            <person name="Kuo A."/>
            <person name="LaButti K."/>
            <person name="Pangilinan J."/>
            <person name="Lipzen A."/>
            <person name="Riley R."/>
            <person name="Andreopoulos W."/>
            <person name="He G."/>
            <person name="Johnson J."/>
            <person name="Barry K.W."/>
            <person name="Grigoriev I.V."/>
            <person name="Nagy L."/>
            <person name="Hibbett D."/>
            <person name="Henrissat B."/>
            <person name="Matheny P.B."/>
            <person name="Labbe J."/>
            <person name="Martin A.F."/>
        </authorList>
    </citation>
    <scope>NUCLEOTIDE SEQUENCE</scope>
    <source>
        <strain evidence="1">BPL698</strain>
    </source>
</reference>